<keyword evidence="3" id="KW-1185">Reference proteome</keyword>
<evidence type="ECO:0000313" key="3">
    <source>
        <dbReference type="Proteomes" id="UP000070442"/>
    </source>
</evidence>
<feature type="transmembrane region" description="Helical" evidence="1">
    <location>
        <begin position="133"/>
        <end position="155"/>
    </location>
</feature>
<dbReference type="OrthoDB" id="2243651at2"/>
<dbReference type="AlphaFoldDB" id="A0A134AL27"/>
<dbReference type="PATRIC" id="fig|755172.3.peg.134"/>
<keyword evidence="1" id="KW-0812">Transmembrane</keyword>
<protein>
    <recommendedName>
        <fullName evidence="4">Tryptophan transport protein</fullName>
    </recommendedName>
</protein>
<feature type="transmembrane region" description="Helical" evidence="1">
    <location>
        <begin position="103"/>
        <end position="127"/>
    </location>
</feature>
<evidence type="ECO:0000256" key="1">
    <source>
        <dbReference type="SAM" id="Phobius"/>
    </source>
</evidence>
<dbReference type="STRING" id="755172.HMPREF1863_00139"/>
<comment type="caution">
    <text evidence="2">The sequence shown here is derived from an EMBL/GenBank/DDBJ whole genome shotgun (WGS) entry which is preliminary data.</text>
</comment>
<dbReference type="Proteomes" id="UP000070442">
    <property type="component" value="Unassembled WGS sequence"/>
</dbReference>
<keyword evidence="1" id="KW-1133">Transmembrane helix</keyword>
<proteinExistence type="predicted"/>
<dbReference type="Pfam" id="PF17099">
    <property type="entry name" value="TrpP"/>
    <property type="match status" value="1"/>
</dbReference>
<gene>
    <name evidence="2" type="ORF">HMPREF1863_00139</name>
</gene>
<evidence type="ECO:0000313" key="2">
    <source>
        <dbReference type="EMBL" id="KXB68426.1"/>
    </source>
</evidence>
<name>A0A134AL27_9FIRM</name>
<feature type="transmembrane region" description="Helical" evidence="1">
    <location>
        <begin position="74"/>
        <end position="91"/>
    </location>
</feature>
<organism evidence="2 3">
    <name type="scientific">Aedoeadaptatus coxii</name>
    <dbReference type="NCBI Taxonomy" id="755172"/>
    <lineage>
        <taxon>Bacteria</taxon>
        <taxon>Bacillati</taxon>
        <taxon>Bacillota</taxon>
        <taxon>Tissierellia</taxon>
        <taxon>Tissierellales</taxon>
        <taxon>Peptoniphilaceae</taxon>
        <taxon>Aedoeadaptatus</taxon>
    </lineage>
</organism>
<sequence>MNTKSLVHGAIFIALGFIFHYTIPGFFFGMKPDFMLFFMVTYIIIYPNVKNALAIGVAMGIMSAISTSFPGGQVANMIDKPITALFTLYAYRYLLNSGAIKKAILYFLATVVSGSAFLGVAMMIAGLPDGAPFSAMFVTIVLPTAAMSGALGLVFDKLVGKQLARTLTR</sequence>
<dbReference type="RefSeq" id="WP_068366222.1">
    <property type="nucleotide sequence ID" value="NZ_KQ960155.1"/>
</dbReference>
<accession>A0A134AL27</accession>
<feature type="transmembrane region" description="Helical" evidence="1">
    <location>
        <begin position="6"/>
        <end position="29"/>
    </location>
</feature>
<feature type="transmembrane region" description="Helical" evidence="1">
    <location>
        <begin position="36"/>
        <end position="62"/>
    </location>
</feature>
<keyword evidence="1" id="KW-0472">Membrane</keyword>
<reference evidence="3" key="1">
    <citation type="submission" date="2016-01" db="EMBL/GenBank/DDBJ databases">
        <authorList>
            <person name="Mitreva M."/>
            <person name="Pepin K.H."/>
            <person name="Mihindukulasuriya K.A."/>
            <person name="Fulton R."/>
            <person name="Fronick C."/>
            <person name="O'Laughlin M."/>
            <person name="Miner T."/>
            <person name="Herter B."/>
            <person name="Rosa B.A."/>
            <person name="Cordes M."/>
            <person name="Tomlinson C."/>
            <person name="Wollam A."/>
            <person name="Palsikar V.B."/>
            <person name="Mardis E.R."/>
            <person name="Wilson R.K."/>
        </authorList>
    </citation>
    <scope>NUCLEOTIDE SEQUENCE [LARGE SCALE GENOMIC DNA]</scope>
    <source>
        <strain evidence="3">DNF00729</strain>
    </source>
</reference>
<dbReference type="InterPro" id="IPR031360">
    <property type="entry name" value="TrpP"/>
</dbReference>
<dbReference type="EMBL" id="LSDG01000002">
    <property type="protein sequence ID" value="KXB68426.1"/>
    <property type="molecule type" value="Genomic_DNA"/>
</dbReference>
<evidence type="ECO:0008006" key="4">
    <source>
        <dbReference type="Google" id="ProtNLM"/>
    </source>
</evidence>